<proteinExistence type="predicted"/>
<dbReference type="EMBL" id="CM037153">
    <property type="protein sequence ID" value="KAH7856766.1"/>
    <property type="molecule type" value="Genomic_DNA"/>
</dbReference>
<name>A0ACB7YTL4_9ERIC</name>
<gene>
    <name evidence="1" type="ORF">Vadar_005413</name>
</gene>
<reference evidence="1 2" key="1">
    <citation type="journal article" date="2021" name="Hortic Res">
        <title>High-quality reference genome and annotation aids understanding of berry development for evergreen blueberry (Vaccinium darrowii).</title>
        <authorList>
            <person name="Yu J."/>
            <person name="Hulse-Kemp A.M."/>
            <person name="Babiker E."/>
            <person name="Staton M."/>
        </authorList>
    </citation>
    <scope>NUCLEOTIDE SEQUENCE [LARGE SCALE GENOMIC DNA]</scope>
    <source>
        <strain evidence="2">cv. NJ 8807/NJ 8810</strain>
        <tissue evidence="1">Young leaf</tissue>
    </source>
</reference>
<evidence type="ECO:0000313" key="2">
    <source>
        <dbReference type="Proteomes" id="UP000828048"/>
    </source>
</evidence>
<keyword evidence="2" id="KW-1185">Reference proteome</keyword>
<evidence type="ECO:0000313" key="1">
    <source>
        <dbReference type="EMBL" id="KAH7856766.1"/>
    </source>
</evidence>
<dbReference type="Proteomes" id="UP000828048">
    <property type="component" value="Chromosome 3"/>
</dbReference>
<comment type="caution">
    <text evidence="1">The sequence shown here is derived from an EMBL/GenBank/DDBJ whole genome shotgun (WGS) entry which is preliminary data.</text>
</comment>
<organism evidence="1 2">
    <name type="scientific">Vaccinium darrowii</name>
    <dbReference type="NCBI Taxonomy" id="229202"/>
    <lineage>
        <taxon>Eukaryota</taxon>
        <taxon>Viridiplantae</taxon>
        <taxon>Streptophyta</taxon>
        <taxon>Embryophyta</taxon>
        <taxon>Tracheophyta</taxon>
        <taxon>Spermatophyta</taxon>
        <taxon>Magnoliopsida</taxon>
        <taxon>eudicotyledons</taxon>
        <taxon>Gunneridae</taxon>
        <taxon>Pentapetalae</taxon>
        <taxon>asterids</taxon>
        <taxon>Ericales</taxon>
        <taxon>Ericaceae</taxon>
        <taxon>Vaccinioideae</taxon>
        <taxon>Vaccinieae</taxon>
        <taxon>Vaccinium</taxon>
    </lineage>
</organism>
<accession>A0ACB7YTL4</accession>
<sequence>MEEREKEALYNGIQGFVGKWWNGSDLYPDPCGWTPIQGVSCDLFNGSWYVTSLNIGPVYDNSLDCTPNPEFTHHLFDLNHLKSLSFYNCFTRNTLTLPASNWDKLANNLQALEFRSNPGLTGEIPASFGTLKSLQSLVLLQNGLTGQLPAEMGNLVNLKRLVIAGNRLVGPVPDGLGNLNKLLILDLNRNFLSGSMPLTFGNLTSLLKLDLSRNNLEGKLPMEIGNLRNLTLLDLSGNKFSGGLPNSLQEMVSLNEMALSNNPIGGDLNGIQWENLENLEFLDLSNTDLTGKIPDSLTELKRLRFLGLINNSLSGNISPRFEDMPCISALYLNGNNFTGEIGFSVSFYGKMGSRFGVSGNPNLCSSVGVVGSRNAPIGVKSCEKEKSGGVPDIDLIGRISVGKWNQNSQCTLFGFRGKEMVIFLVWIMVL</sequence>
<protein>
    <submittedName>
        <fullName evidence="1">Uncharacterized protein</fullName>
    </submittedName>
</protein>